<dbReference type="PRINTS" id="PR00111">
    <property type="entry name" value="ABHYDROLASE"/>
</dbReference>
<dbReference type="GO" id="GO:0015994">
    <property type="term" value="P:chlorophyll metabolic process"/>
    <property type="evidence" value="ECO:0007669"/>
    <property type="project" value="TreeGrafter"/>
</dbReference>
<gene>
    <name evidence="2" type="ORF">MICPUN_108397</name>
</gene>
<dbReference type="Proteomes" id="UP000002009">
    <property type="component" value="Chromosome 6"/>
</dbReference>
<evidence type="ECO:0000259" key="1">
    <source>
        <dbReference type="Pfam" id="PF12697"/>
    </source>
</evidence>
<dbReference type="GO" id="GO:0009507">
    <property type="term" value="C:chloroplast"/>
    <property type="evidence" value="ECO:0007669"/>
    <property type="project" value="TreeGrafter"/>
</dbReference>
<protein>
    <recommendedName>
        <fullName evidence="1">AB hydrolase-1 domain-containing protein</fullName>
    </recommendedName>
</protein>
<dbReference type="STRING" id="296587.C1E7V5"/>
<dbReference type="PANTHER" id="PTHR46438">
    <property type="entry name" value="ALPHA/BETA-HYDROLASES SUPERFAMILY PROTEIN"/>
    <property type="match status" value="1"/>
</dbReference>
<dbReference type="AlphaFoldDB" id="C1E7V5"/>
<dbReference type="KEGG" id="mis:MICPUN_108397"/>
<dbReference type="InterPro" id="IPR000073">
    <property type="entry name" value="AB_hydrolase_1"/>
</dbReference>
<dbReference type="SUPFAM" id="SSF53474">
    <property type="entry name" value="alpha/beta-Hydrolases"/>
    <property type="match status" value="1"/>
</dbReference>
<dbReference type="eggNOG" id="KOG1454">
    <property type="taxonomic scope" value="Eukaryota"/>
</dbReference>
<dbReference type="OMA" id="CAQRTMD"/>
<dbReference type="InParanoid" id="C1E7V5"/>
<organism evidence="2 3">
    <name type="scientific">Micromonas commoda (strain RCC299 / NOUM17 / CCMP2709)</name>
    <name type="common">Picoplanktonic green alga</name>
    <dbReference type="NCBI Taxonomy" id="296587"/>
    <lineage>
        <taxon>Eukaryota</taxon>
        <taxon>Viridiplantae</taxon>
        <taxon>Chlorophyta</taxon>
        <taxon>Mamiellophyceae</taxon>
        <taxon>Mamiellales</taxon>
        <taxon>Mamiellaceae</taxon>
        <taxon>Micromonas</taxon>
    </lineage>
</organism>
<keyword evidence="3" id="KW-1185">Reference proteome</keyword>
<reference evidence="2 3" key="1">
    <citation type="journal article" date="2009" name="Science">
        <title>Green evolution and dynamic adaptations revealed by genomes of the marine picoeukaryotes Micromonas.</title>
        <authorList>
            <person name="Worden A.Z."/>
            <person name="Lee J.H."/>
            <person name="Mock T."/>
            <person name="Rouze P."/>
            <person name="Simmons M.P."/>
            <person name="Aerts A.L."/>
            <person name="Allen A.E."/>
            <person name="Cuvelier M.L."/>
            <person name="Derelle E."/>
            <person name="Everett M.V."/>
            <person name="Foulon E."/>
            <person name="Grimwood J."/>
            <person name="Gundlach H."/>
            <person name="Henrissat B."/>
            <person name="Napoli C."/>
            <person name="McDonald S.M."/>
            <person name="Parker M.S."/>
            <person name="Rombauts S."/>
            <person name="Salamov A."/>
            <person name="Von Dassow P."/>
            <person name="Badger J.H."/>
            <person name="Coutinho P.M."/>
            <person name="Demir E."/>
            <person name="Dubchak I."/>
            <person name="Gentemann C."/>
            <person name="Eikrem W."/>
            <person name="Gready J.E."/>
            <person name="John U."/>
            <person name="Lanier W."/>
            <person name="Lindquist E.A."/>
            <person name="Lucas S."/>
            <person name="Mayer K.F."/>
            <person name="Moreau H."/>
            <person name="Not F."/>
            <person name="Otillar R."/>
            <person name="Panaud O."/>
            <person name="Pangilinan J."/>
            <person name="Paulsen I."/>
            <person name="Piegu B."/>
            <person name="Poliakov A."/>
            <person name="Robbens S."/>
            <person name="Schmutz J."/>
            <person name="Toulza E."/>
            <person name="Wyss T."/>
            <person name="Zelensky A."/>
            <person name="Zhou K."/>
            <person name="Armbrust E.V."/>
            <person name="Bhattacharya D."/>
            <person name="Goodenough U.W."/>
            <person name="Van de Peer Y."/>
            <person name="Grigoriev I.V."/>
        </authorList>
    </citation>
    <scope>NUCLEOTIDE SEQUENCE [LARGE SCALE GENOMIC DNA]</scope>
    <source>
        <strain evidence="3">RCC299 / NOUM17</strain>
    </source>
</reference>
<dbReference type="GO" id="GO:0047746">
    <property type="term" value="F:chlorophyllase activity"/>
    <property type="evidence" value="ECO:0007669"/>
    <property type="project" value="TreeGrafter"/>
</dbReference>
<dbReference type="PANTHER" id="PTHR46438:SF7">
    <property type="entry name" value="ALPHA_BETA-HYDROLASES SUPERFAMILY PROTEIN"/>
    <property type="match status" value="1"/>
</dbReference>
<dbReference type="GeneID" id="8244077"/>
<evidence type="ECO:0000313" key="2">
    <source>
        <dbReference type="EMBL" id="ACO64400.1"/>
    </source>
</evidence>
<dbReference type="EMBL" id="CP001327">
    <property type="protein sequence ID" value="ACO64400.1"/>
    <property type="molecule type" value="Genomic_DNA"/>
</dbReference>
<dbReference type="InterPro" id="IPR029058">
    <property type="entry name" value="AB_hydrolase_fold"/>
</dbReference>
<accession>C1E7V5</accession>
<sequence>MECAYRRRGNSGKPVVLIHGFGVSSFQYREQLSALSKNNKVYALDLVGFGKSDQPDLEYCMEFWRDQVVDFVDNVVGEPAVLVGNSIGSLTAIHAAAKKPECTTGIVLLNCAGGMNNKVKRMPGDFDGFGWQYKAVIPIFNVVLAIIDFVLKTPVAKPLFDNVRNEESVRNALKGVYKDSSRVDDALVQSICTAAEREGAFGAFVRILTGPPGPRPEELMPNVKCPMLILWGDNDTITPPDFPLGQYFMKLPDNRPNTTLKVFEGEGHCLQDDNPGAVNPVIKEWVAAL</sequence>
<dbReference type="OrthoDB" id="408373at2759"/>
<evidence type="ECO:0000313" key="3">
    <source>
        <dbReference type="Proteomes" id="UP000002009"/>
    </source>
</evidence>
<dbReference type="FunCoup" id="C1E7V5">
    <property type="interactions" value="462"/>
</dbReference>
<dbReference type="Pfam" id="PF12697">
    <property type="entry name" value="Abhydrolase_6"/>
    <property type="match status" value="1"/>
</dbReference>
<name>C1E7V5_MICCC</name>
<feature type="domain" description="AB hydrolase-1" evidence="1">
    <location>
        <begin position="15"/>
        <end position="279"/>
    </location>
</feature>
<proteinExistence type="predicted"/>
<dbReference type="RefSeq" id="XP_002503142.1">
    <property type="nucleotide sequence ID" value="XM_002503096.1"/>
</dbReference>
<dbReference type="Gene3D" id="3.40.50.1820">
    <property type="entry name" value="alpha/beta hydrolase"/>
    <property type="match status" value="1"/>
</dbReference>